<evidence type="ECO:0000313" key="1">
    <source>
        <dbReference type="EMBL" id="KXA89137.1"/>
    </source>
</evidence>
<dbReference type="PATRIC" id="fig|1698260.3.peg.833"/>
<sequence length="89" mass="10735">MLNRTLLLDETNKKIQDKKPSEYLNSVLERLDNNKDKLKELMKGHYISKSALEYLKDDNFDEFIKEREKQLKEAIMENPMLTPSRWSFR</sequence>
<organism evidence="1 2">
    <name type="scientific">candidate division MSBL1 archaeon SCGC-AAA259B11</name>
    <dbReference type="NCBI Taxonomy" id="1698260"/>
    <lineage>
        <taxon>Archaea</taxon>
        <taxon>Methanobacteriati</taxon>
        <taxon>Methanobacteriota</taxon>
        <taxon>candidate division MSBL1</taxon>
    </lineage>
</organism>
<dbReference type="AlphaFoldDB" id="A0A133U4K5"/>
<dbReference type="Proteomes" id="UP000070184">
    <property type="component" value="Unassembled WGS sequence"/>
</dbReference>
<proteinExistence type="predicted"/>
<keyword evidence="2" id="KW-1185">Reference proteome</keyword>
<evidence type="ECO:0000313" key="2">
    <source>
        <dbReference type="Proteomes" id="UP000070184"/>
    </source>
</evidence>
<dbReference type="EMBL" id="LHXK01000053">
    <property type="protein sequence ID" value="KXA89137.1"/>
    <property type="molecule type" value="Genomic_DNA"/>
</dbReference>
<accession>A0A133U4K5</accession>
<dbReference type="PANTHER" id="PTHR37292">
    <property type="entry name" value="VNG6097C"/>
    <property type="match status" value="1"/>
</dbReference>
<comment type="caution">
    <text evidence="1">The sequence shown here is derived from an EMBL/GenBank/DDBJ whole genome shotgun (WGS) entry which is preliminary data.</text>
</comment>
<gene>
    <name evidence="1" type="ORF">AKJ61_03460</name>
</gene>
<reference evidence="1 2" key="1">
    <citation type="journal article" date="2016" name="Sci. Rep.">
        <title>Metabolic traits of an uncultured archaeal lineage -MSBL1- from brine pools of the Red Sea.</title>
        <authorList>
            <person name="Mwirichia R."/>
            <person name="Alam I."/>
            <person name="Rashid M."/>
            <person name="Vinu M."/>
            <person name="Ba-Alawi W."/>
            <person name="Anthony Kamau A."/>
            <person name="Kamanda Ngugi D."/>
            <person name="Goker M."/>
            <person name="Klenk H.P."/>
            <person name="Bajic V."/>
            <person name="Stingl U."/>
        </authorList>
    </citation>
    <scope>NUCLEOTIDE SEQUENCE [LARGE SCALE GENOMIC DNA]</scope>
    <source>
        <strain evidence="1">SCGC-AAA259B11</strain>
    </source>
</reference>
<protein>
    <submittedName>
        <fullName evidence="1">Uncharacterized protein</fullName>
    </submittedName>
</protein>
<dbReference type="PANTHER" id="PTHR37292:SF2">
    <property type="entry name" value="DUF262 DOMAIN-CONTAINING PROTEIN"/>
    <property type="match status" value="1"/>
</dbReference>
<name>A0A133U4K5_9EURY</name>